<name>A0A927W3Y6_9CLOT</name>
<comment type="caution">
    <text evidence="1">The sequence shown here is derived from an EMBL/GenBank/DDBJ whole genome shotgun (WGS) entry which is preliminary data.</text>
</comment>
<proteinExistence type="predicted"/>
<dbReference type="AlphaFoldDB" id="A0A927W3Y6"/>
<reference evidence="1" key="1">
    <citation type="submission" date="2019-04" db="EMBL/GenBank/DDBJ databases">
        <title>Evolution of Biomass-Degrading Anaerobic Consortia Revealed by Metagenomics.</title>
        <authorList>
            <person name="Peng X."/>
        </authorList>
    </citation>
    <scope>NUCLEOTIDE SEQUENCE</scope>
    <source>
        <strain evidence="1">SIG254</strain>
    </source>
</reference>
<evidence type="ECO:0000313" key="1">
    <source>
        <dbReference type="EMBL" id="MBE6058566.1"/>
    </source>
</evidence>
<protein>
    <recommendedName>
        <fullName evidence="3">CD-NTase associated protein 4-like DNA endonuclease domain-containing protein</fullName>
    </recommendedName>
</protein>
<evidence type="ECO:0000313" key="2">
    <source>
        <dbReference type="Proteomes" id="UP000768462"/>
    </source>
</evidence>
<sequence length="367" mass="42785">MVDKSTNAGVHASTGFELQKHCALFIILERFNELKDKDYFVCIEHSDDIIFGFFDLRHLQKIEAYQVKKSSTIWSINEKWREIIKGILDTGKFLSEDTFPKTDDYSHKISFLSNQTSTLKVKIKGVDNGKENKKDSTIISNIDEANSSVTFYSLPIEIRDKIKKDLALEDNSLISELNNLFFEYIDLNRKVKEQKNCLRGKCTEVFGNRIADPEAAIDTIMKVFRKVEHEFNQGNITRMLDESKRVYSTEIKSAFDIITTKSMAFKLWREQKKELGKGLAIPLSQRENFETQFDNSIDFFKDLSQVEHNKILKFVEENRNMFDQFYDESECIIELYNTYKNKYNCKLDDLVIKATIFAAYIKIGEIV</sequence>
<dbReference type="Proteomes" id="UP000768462">
    <property type="component" value="Unassembled WGS sequence"/>
</dbReference>
<organism evidence="1 2">
    <name type="scientific">Clostridium sulfidigenes</name>
    <dbReference type="NCBI Taxonomy" id="318464"/>
    <lineage>
        <taxon>Bacteria</taxon>
        <taxon>Bacillati</taxon>
        <taxon>Bacillota</taxon>
        <taxon>Clostridia</taxon>
        <taxon>Eubacteriales</taxon>
        <taxon>Clostridiaceae</taxon>
        <taxon>Clostridium</taxon>
    </lineage>
</organism>
<evidence type="ECO:0008006" key="3">
    <source>
        <dbReference type="Google" id="ProtNLM"/>
    </source>
</evidence>
<dbReference type="EMBL" id="SVCM01000004">
    <property type="protein sequence ID" value="MBE6058566.1"/>
    <property type="molecule type" value="Genomic_DNA"/>
</dbReference>
<accession>A0A927W3Y6</accession>
<gene>
    <name evidence="1" type="ORF">E7215_00090</name>
</gene>